<dbReference type="SUPFAM" id="SSF52283">
    <property type="entry name" value="Formate/glycerate dehydrogenase catalytic domain-like"/>
    <property type="match status" value="1"/>
</dbReference>
<dbReference type="PANTHER" id="PTHR43026:SF1">
    <property type="entry name" value="2-HYDROXYACID DEHYDROGENASE HOMOLOG 1-RELATED"/>
    <property type="match status" value="1"/>
</dbReference>
<dbReference type="Pfam" id="PF02826">
    <property type="entry name" value="2-Hacid_dh_C"/>
    <property type="match status" value="1"/>
</dbReference>
<protein>
    <submittedName>
        <fullName evidence="7">D-lactate dehydrogenase</fullName>
    </submittedName>
</protein>
<dbReference type="EMBL" id="JQAT01000002">
    <property type="protein sequence ID" value="KRN28909.1"/>
    <property type="molecule type" value="Genomic_DNA"/>
</dbReference>
<proteinExistence type="inferred from homology"/>
<evidence type="ECO:0000259" key="6">
    <source>
        <dbReference type="Pfam" id="PF02826"/>
    </source>
</evidence>
<dbReference type="InterPro" id="IPR029753">
    <property type="entry name" value="D-isomer_DH_CS"/>
</dbReference>
<dbReference type="Proteomes" id="UP000051751">
    <property type="component" value="Unassembled WGS sequence"/>
</dbReference>
<evidence type="ECO:0000313" key="9">
    <source>
        <dbReference type="Proteomes" id="UP000051645"/>
    </source>
</evidence>
<reference evidence="9 10" key="1">
    <citation type="journal article" date="2015" name="Genome Announc.">
        <title>Expanding the biotechnology potential of lactobacilli through comparative genomics of 213 strains and associated genera.</title>
        <authorList>
            <person name="Sun Z."/>
            <person name="Harris H.M."/>
            <person name="McCann A."/>
            <person name="Guo C."/>
            <person name="Argimon S."/>
            <person name="Zhang W."/>
            <person name="Yang X."/>
            <person name="Jeffery I.B."/>
            <person name="Cooney J.C."/>
            <person name="Kagawa T.F."/>
            <person name="Liu W."/>
            <person name="Song Y."/>
            <person name="Salvetti E."/>
            <person name="Wrobel A."/>
            <person name="Rasinkangas P."/>
            <person name="Parkhill J."/>
            <person name="Rea M.C."/>
            <person name="O'Sullivan O."/>
            <person name="Ritari J."/>
            <person name="Douillard F.P."/>
            <person name="Paul Ross R."/>
            <person name="Yang R."/>
            <person name="Briner A.E."/>
            <person name="Felis G.E."/>
            <person name="de Vos W.M."/>
            <person name="Barrangou R."/>
            <person name="Klaenhammer T.R."/>
            <person name="Caufield P.W."/>
            <person name="Cui Y."/>
            <person name="Zhang H."/>
            <person name="O'Toole P.W."/>
        </authorList>
    </citation>
    <scope>NUCLEOTIDE SEQUENCE [LARGE SCALE GENOMIC DNA]</scope>
    <source>
        <strain evidence="7 10">ATCC BAA-66</strain>
        <strain evidence="8 9">DSM 13344</strain>
    </source>
</reference>
<dbReference type="Proteomes" id="UP000051645">
    <property type="component" value="Unassembled WGS sequence"/>
</dbReference>
<accession>A0A0R2FVJ9</accession>
<dbReference type="InterPro" id="IPR006140">
    <property type="entry name" value="D-isomer_DH_NAD-bd"/>
</dbReference>
<evidence type="ECO:0000256" key="2">
    <source>
        <dbReference type="ARBA" id="ARBA00023002"/>
    </source>
</evidence>
<dbReference type="GO" id="GO:0008720">
    <property type="term" value="F:D-lactate dehydrogenase (NAD+) activity"/>
    <property type="evidence" value="ECO:0007669"/>
    <property type="project" value="TreeGrafter"/>
</dbReference>
<gene>
    <name evidence="7" type="ORF">IV38_GL001117</name>
    <name evidence="8" type="ORF">IV40_GL000736</name>
</gene>
<feature type="domain" description="D-isomer specific 2-hydroxyacid dehydrogenase catalytic" evidence="5">
    <location>
        <begin position="8"/>
        <end position="332"/>
    </location>
</feature>
<dbReference type="InterPro" id="IPR006139">
    <property type="entry name" value="D-isomer_2_OHA_DH_cat_dom"/>
</dbReference>
<dbReference type="PATRIC" id="fig|81857.3.peg.1123"/>
<dbReference type="SUPFAM" id="SSF51735">
    <property type="entry name" value="NAD(P)-binding Rossmann-fold domains"/>
    <property type="match status" value="1"/>
</dbReference>
<comment type="similarity">
    <text evidence="1 4">Belongs to the D-isomer specific 2-hydroxyacid dehydrogenase family.</text>
</comment>
<keyword evidence="3" id="KW-0520">NAD</keyword>
<evidence type="ECO:0000256" key="1">
    <source>
        <dbReference type="ARBA" id="ARBA00005854"/>
    </source>
</evidence>
<dbReference type="InterPro" id="IPR029752">
    <property type="entry name" value="D-isomer_DH_CS1"/>
</dbReference>
<dbReference type="OrthoDB" id="9805416at2"/>
<comment type="caution">
    <text evidence="7">The sequence shown here is derived from an EMBL/GenBank/DDBJ whole genome shotgun (WGS) entry which is preliminary data.</text>
</comment>
<evidence type="ECO:0000313" key="10">
    <source>
        <dbReference type="Proteomes" id="UP000051751"/>
    </source>
</evidence>
<evidence type="ECO:0000313" key="8">
    <source>
        <dbReference type="EMBL" id="KRN32681.1"/>
    </source>
</evidence>
<keyword evidence="2 4" id="KW-0560">Oxidoreductase</keyword>
<keyword evidence="9" id="KW-1185">Reference proteome</keyword>
<name>A0A0R2FVJ9_9LACO</name>
<dbReference type="InterPro" id="IPR036291">
    <property type="entry name" value="NAD(P)-bd_dom_sf"/>
</dbReference>
<dbReference type="InterPro" id="IPR058205">
    <property type="entry name" value="D-LDH-like"/>
</dbReference>
<dbReference type="CDD" id="cd12186">
    <property type="entry name" value="LDH"/>
    <property type="match status" value="1"/>
</dbReference>
<evidence type="ECO:0000259" key="5">
    <source>
        <dbReference type="Pfam" id="PF00389"/>
    </source>
</evidence>
<organism evidence="7 10">
    <name type="scientific">Lactobacillus selangorensis</name>
    <dbReference type="NCBI Taxonomy" id="81857"/>
    <lineage>
        <taxon>Bacteria</taxon>
        <taxon>Bacillati</taxon>
        <taxon>Bacillota</taxon>
        <taxon>Bacilli</taxon>
        <taxon>Lactobacillales</taxon>
        <taxon>Lactobacillaceae</taxon>
        <taxon>Lactobacillus</taxon>
    </lineage>
</organism>
<dbReference type="GO" id="GO:0051287">
    <property type="term" value="F:NAD binding"/>
    <property type="evidence" value="ECO:0007669"/>
    <property type="project" value="InterPro"/>
</dbReference>
<dbReference type="EMBL" id="JQAZ01000002">
    <property type="protein sequence ID" value="KRN32681.1"/>
    <property type="molecule type" value="Genomic_DNA"/>
</dbReference>
<sequence length="335" mass="37252">MKLIAYDIRDDERPYAEAWAKEHNVDVTLLSDQLTDKTVEKAKGYDGINAYQQLPYTAGVFEKMNEYGIKYISLRNIGTDNVDIPALKKAGVRLTNVPSYSPEAIAELEMAGLMMLLRRMPEFRTKIAQGNFSWKPDIARELQTLTVGIIGTGRIGRAAYKIYHEGFGAKVIGYDVYKNPELDAQGIYVDDVNDLFKQADIVTLHAPATKENYHTVNADTLAEMKDGSYIINTARGDLLDSQALLDSVKSGKTAGAFLDVEENEVGIFNNKFSSLDEVAKKNPVLVDMIKQENIIVTPHVAFYTHTAVKNMVDDSFDALNSMVTTGKADTEVKFD</sequence>
<feature type="domain" description="D-isomer specific 2-hydroxyacid dehydrogenase NAD-binding" evidence="6">
    <location>
        <begin position="111"/>
        <end position="301"/>
    </location>
</feature>
<dbReference type="Gene3D" id="3.40.50.720">
    <property type="entry name" value="NAD(P)-binding Rossmann-like Domain"/>
    <property type="match status" value="2"/>
</dbReference>
<evidence type="ECO:0000313" key="7">
    <source>
        <dbReference type="EMBL" id="KRN28909.1"/>
    </source>
</evidence>
<dbReference type="AlphaFoldDB" id="A0A0R2FVJ9"/>
<dbReference type="PROSITE" id="PS00065">
    <property type="entry name" value="D_2_HYDROXYACID_DH_1"/>
    <property type="match status" value="1"/>
</dbReference>
<dbReference type="PROSITE" id="PS00671">
    <property type="entry name" value="D_2_HYDROXYACID_DH_3"/>
    <property type="match status" value="1"/>
</dbReference>
<dbReference type="RefSeq" id="WP_057768940.1">
    <property type="nucleotide sequence ID" value="NZ_JQAT01000002.1"/>
</dbReference>
<dbReference type="Pfam" id="PF00389">
    <property type="entry name" value="2-Hacid_dh"/>
    <property type="match status" value="1"/>
</dbReference>
<evidence type="ECO:0000256" key="3">
    <source>
        <dbReference type="ARBA" id="ARBA00023027"/>
    </source>
</evidence>
<dbReference type="PANTHER" id="PTHR43026">
    <property type="entry name" value="2-HYDROXYACID DEHYDROGENASE HOMOLOG 1-RELATED"/>
    <property type="match status" value="1"/>
</dbReference>
<evidence type="ECO:0000256" key="4">
    <source>
        <dbReference type="RuleBase" id="RU003719"/>
    </source>
</evidence>
<dbReference type="STRING" id="81857.IV38_GL001117"/>